<proteinExistence type="inferred from homology"/>
<dbReference type="InterPro" id="IPR033649">
    <property type="entry name" value="MtLigD_Pol-like"/>
</dbReference>
<keyword evidence="6" id="KW-0540">Nuclease</keyword>
<dbReference type="Pfam" id="PF01068">
    <property type="entry name" value="DNA_ligase_A_M"/>
    <property type="match status" value="1"/>
</dbReference>
<comment type="similarity">
    <text evidence="21">In the C-terminal section; belongs to the ATP-dependent DNA ligase family.</text>
</comment>
<dbReference type="Pfam" id="PF13298">
    <property type="entry name" value="LigD_N"/>
    <property type="match status" value="1"/>
</dbReference>
<gene>
    <name evidence="25" type="ORF">ACFP71_06945</name>
</gene>
<dbReference type="PANTHER" id="PTHR42705:SF2">
    <property type="entry name" value="BIFUNCTIONAL NON-HOMOLOGOUS END JOINING PROTEIN LIGD"/>
    <property type="match status" value="1"/>
</dbReference>
<evidence type="ECO:0000256" key="23">
    <source>
        <dbReference type="SAM" id="MobiDB-lite"/>
    </source>
</evidence>
<dbReference type="Gene3D" id="3.30.470.30">
    <property type="entry name" value="DNA ligase/mRNA capping enzyme"/>
    <property type="match status" value="1"/>
</dbReference>
<keyword evidence="15" id="KW-0233">DNA recombination</keyword>
<evidence type="ECO:0000256" key="21">
    <source>
        <dbReference type="ARBA" id="ARBA00049981"/>
    </source>
</evidence>
<evidence type="ECO:0000256" key="20">
    <source>
        <dbReference type="ARBA" id="ARBA00034003"/>
    </source>
</evidence>
<evidence type="ECO:0000256" key="14">
    <source>
        <dbReference type="ARBA" id="ARBA00023125"/>
    </source>
</evidence>
<comment type="cofactor">
    <cofactor evidence="1">
        <name>Mn(2+)</name>
        <dbReference type="ChEBI" id="CHEBI:29035"/>
    </cofactor>
</comment>
<dbReference type="InterPro" id="IPR014144">
    <property type="entry name" value="LigD_PE_domain"/>
</dbReference>
<comment type="catalytic activity">
    <reaction evidence="20">
        <text>ATP + (deoxyribonucleotide)n-3'-hydroxyl + 5'-phospho-(deoxyribonucleotide)m = (deoxyribonucleotide)n+m + AMP + diphosphate.</text>
        <dbReference type="EC" id="6.5.1.1"/>
    </reaction>
</comment>
<dbReference type="Gene3D" id="3.90.920.10">
    <property type="entry name" value="DNA primase, PRIM domain"/>
    <property type="match status" value="1"/>
</dbReference>
<dbReference type="InterPro" id="IPR012309">
    <property type="entry name" value="DNA_ligase_ATP-dep_C"/>
</dbReference>
<feature type="region of interest" description="Disordered" evidence="23">
    <location>
        <begin position="505"/>
        <end position="541"/>
    </location>
</feature>
<dbReference type="NCBIfam" id="TIGR02777">
    <property type="entry name" value="LigD_PE_dom"/>
    <property type="match status" value="1"/>
</dbReference>
<dbReference type="CDD" id="cd04863">
    <property type="entry name" value="MtLigD_Pol_like"/>
    <property type="match status" value="1"/>
</dbReference>
<dbReference type="InterPro" id="IPR012310">
    <property type="entry name" value="DNA_ligase_ATP-dep_cent"/>
</dbReference>
<dbReference type="RefSeq" id="WP_204809483.1">
    <property type="nucleotide sequence ID" value="NZ_BAAAIY010000003.1"/>
</dbReference>
<dbReference type="Pfam" id="PF04679">
    <property type="entry name" value="DNA_ligase_A_C"/>
    <property type="match status" value="1"/>
</dbReference>
<dbReference type="Gene3D" id="3.30.1490.70">
    <property type="match status" value="1"/>
</dbReference>
<dbReference type="NCBIfam" id="NF007210">
    <property type="entry name" value="PRK09632.1"/>
    <property type="match status" value="1"/>
</dbReference>
<dbReference type="InterPro" id="IPR014146">
    <property type="entry name" value="LigD_ligase_dom"/>
</dbReference>
<keyword evidence="3 25" id="KW-0436">Ligase</keyword>
<evidence type="ECO:0000256" key="5">
    <source>
        <dbReference type="ARBA" id="ARBA00022695"/>
    </source>
</evidence>
<evidence type="ECO:0000313" key="26">
    <source>
        <dbReference type="Proteomes" id="UP001596305"/>
    </source>
</evidence>
<evidence type="ECO:0000256" key="7">
    <source>
        <dbReference type="ARBA" id="ARBA00022723"/>
    </source>
</evidence>
<dbReference type="InterPro" id="IPR016059">
    <property type="entry name" value="DNA_ligase_ATP-dep_CS"/>
</dbReference>
<dbReference type="NCBIfam" id="TIGR02778">
    <property type="entry name" value="ligD_pol"/>
    <property type="match status" value="1"/>
</dbReference>
<evidence type="ECO:0000256" key="17">
    <source>
        <dbReference type="ARBA" id="ARBA00023211"/>
    </source>
</evidence>
<comment type="caution">
    <text evidence="25">The sequence shown here is derived from an EMBL/GenBank/DDBJ whole genome shotgun (WGS) entry which is preliminary data.</text>
</comment>
<keyword evidence="14" id="KW-0238">DNA-binding</keyword>
<dbReference type="SUPFAM" id="SSF50249">
    <property type="entry name" value="Nucleic acid-binding proteins"/>
    <property type="match status" value="1"/>
</dbReference>
<evidence type="ECO:0000256" key="2">
    <source>
        <dbReference type="ARBA" id="ARBA00012727"/>
    </source>
</evidence>
<keyword evidence="9" id="KW-0227">DNA damage</keyword>
<dbReference type="InterPro" id="IPR052171">
    <property type="entry name" value="NHEJ_LigD"/>
</dbReference>
<organism evidence="25 26">
    <name type="scientific">Oerskovia paurometabola</name>
    <dbReference type="NCBI Taxonomy" id="162170"/>
    <lineage>
        <taxon>Bacteria</taxon>
        <taxon>Bacillati</taxon>
        <taxon>Actinomycetota</taxon>
        <taxon>Actinomycetes</taxon>
        <taxon>Micrococcales</taxon>
        <taxon>Cellulomonadaceae</taxon>
        <taxon>Oerskovia</taxon>
    </lineage>
</organism>
<evidence type="ECO:0000256" key="15">
    <source>
        <dbReference type="ARBA" id="ARBA00023172"/>
    </source>
</evidence>
<evidence type="ECO:0000256" key="12">
    <source>
        <dbReference type="ARBA" id="ARBA00022840"/>
    </source>
</evidence>
<dbReference type="PANTHER" id="PTHR42705">
    <property type="entry name" value="BIFUNCTIONAL NON-HOMOLOGOUS END JOINING PROTEIN LIGD"/>
    <property type="match status" value="1"/>
</dbReference>
<evidence type="ECO:0000256" key="22">
    <source>
        <dbReference type="ARBA" id="ARBA00049990"/>
    </source>
</evidence>
<dbReference type="InterPro" id="IPR014145">
    <property type="entry name" value="LigD_pol_dom"/>
</dbReference>
<evidence type="ECO:0000256" key="13">
    <source>
        <dbReference type="ARBA" id="ARBA00022932"/>
    </source>
</evidence>
<protein>
    <recommendedName>
        <fullName evidence="2">DNA ligase (ATP)</fullName>
        <ecNumber evidence="2">6.5.1.1</ecNumber>
    </recommendedName>
    <alternativeName>
        <fullName evidence="19">NHEJ DNA polymerase</fullName>
    </alternativeName>
</protein>
<keyword evidence="11" id="KW-0269">Exonuclease</keyword>
<keyword evidence="10" id="KW-0378">Hydrolase</keyword>
<feature type="compositionally biased region" description="Basic and acidic residues" evidence="23">
    <location>
        <begin position="332"/>
        <end position="349"/>
    </location>
</feature>
<keyword evidence="4" id="KW-0808">Transferase</keyword>
<evidence type="ECO:0000256" key="11">
    <source>
        <dbReference type="ARBA" id="ARBA00022839"/>
    </source>
</evidence>
<dbReference type="NCBIfam" id="TIGR02779">
    <property type="entry name" value="NHEJ_ligase_lig"/>
    <property type="match status" value="1"/>
</dbReference>
<keyword evidence="26" id="KW-1185">Reference proteome</keyword>
<evidence type="ECO:0000256" key="3">
    <source>
        <dbReference type="ARBA" id="ARBA00022598"/>
    </source>
</evidence>
<comment type="similarity">
    <text evidence="22">In the N-terminal section; belongs to the LigD polymerase family.</text>
</comment>
<name>A0ABW1X8N1_9CELL</name>
<sequence length="878" mass="95343">MATSTAQTVSVGGHRLKLTNLDKVLYPATGTTKGEVLAYLAAVADVLLPHASNRPATRKRWPNGVEGPVFFQKNLDAGTPTWVRRRTIQHKDHANEYPLVNDLATLTWLGQVAALEIHVPQWQFGRTGVQKNPDRLVLDLDPGEGAGLPECAEVARLARDVLRGMGLDPMPVTSGSKGIHLYAALDGHQTTDEVSAVAHELARYLEAEHPDLVVSDMKKALRGGKVLVDWSQNNGNKTTIAPYSLRGRAHPTVAAPRTWDELDDPDLAHLDKDQVVERVQSMGDPLAALTAGHLASLEPTPERMATFARRGAAPSGGGSTDDGGRDTAPGDAPRRDRLETYRAKRDASRTPEPVPGSGEPPDESPTGNSFVIQEHHARRLHWDFRLEHDGVLVSWALPRGEPTDTKQNHLAVQTEDHPLAYGSFEGTIPAGEYGGGEVTIWDAGTYELEKWRDDEEVIVTLHGEQHGTRRLALIHTGGHQQHGSSGTSGRAEENNWLIHLMAPRDEGRAPQRATQHASPRGKARAQHPSEPDDEPAGTALPRPMLATAGTVETLTAEGDPDDWAYEMKWDGFRVVAQVTDGAVAPGAPGGTSAPTVRLVSRSGKDMTATYPELADLASCVAAEDLPVVVDGEIVALDARGRPSFRRLQQRANLTRAGDVAAARAKVGVELMLFDVLSVGGRSLVRRTYDERREILEDLVAQSSTVHVPPAFDGDLAGAVATSRQLALEGVVAKRRTSTYTAGRRSRSWIKVKHSHSQEVVVVGWRPGHGDRSHLVGSLLLAVPDDEGLRYVGRVGSGFTEKERRDLVTRLGRIERVTNPALDVPTADASDARWVTPHLVGEVDYADWTSAPDGDGKLRHAVWRGWRPDKSPEDVRREG</sequence>
<feature type="domain" description="ATP-dependent DNA ligase family profile" evidence="24">
    <location>
        <begin position="661"/>
        <end position="784"/>
    </location>
</feature>
<accession>A0ABW1X8N1</accession>
<evidence type="ECO:0000256" key="6">
    <source>
        <dbReference type="ARBA" id="ARBA00022722"/>
    </source>
</evidence>
<keyword evidence="12" id="KW-0067">ATP-binding</keyword>
<evidence type="ECO:0000256" key="9">
    <source>
        <dbReference type="ARBA" id="ARBA00022763"/>
    </source>
</evidence>
<reference evidence="26" key="1">
    <citation type="journal article" date="2019" name="Int. J. Syst. Evol. Microbiol.">
        <title>The Global Catalogue of Microorganisms (GCM) 10K type strain sequencing project: providing services to taxonomists for standard genome sequencing and annotation.</title>
        <authorList>
            <consortium name="The Broad Institute Genomics Platform"/>
            <consortium name="The Broad Institute Genome Sequencing Center for Infectious Disease"/>
            <person name="Wu L."/>
            <person name="Ma J."/>
        </authorList>
    </citation>
    <scope>NUCLEOTIDE SEQUENCE [LARGE SCALE GENOMIC DNA]</scope>
    <source>
        <strain evidence="26">CCUG 47105</strain>
    </source>
</reference>
<dbReference type="Gene3D" id="2.40.50.140">
    <property type="entry name" value="Nucleic acid-binding proteins"/>
    <property type="match status" value="1"/>
</dbReference>
<keyword evidence="17" id="KW-0464">Manganese</keyword>
<dbReference type="PROSITE" id="PS00333">
    <property type="entry name" value="DNA_LIGASE_A2"/>
    <property type="match status" value="1"/>
</dbReference>
<feature type="region of interest" description="Disordered" evidence="23">
    <location>
        <begin position="308"/>
        <end position="369"/>
    </location>
</feature>
<evidence type="ECO:0000256" key="19">
    <source>
        <dbReference type="ARBA" id="ARBA00029943"/>
    </source>
</evidence>
<dbReference type="EMBL" id="JBHSTM010000004">
    <property type="protein sequence ID" value="MFC6424555.1"/>
    <property type="molecule type" value="Genomic_DNA"/>
</dbReference>
<keyword evidence="13" id="KW-0239">DNA-directed DNA polymerase</keyword>
<evidence type="ECO:0000313" key="25">
    <source>
        <dbReference type="EMBL" id="MFC6424555.1"/>
    </source>
</evidence>
<evidence type="ECO:0000256" key="18">
    <source>
        <dbReference type="ARBA" id="ARBA00023268"/>
    </source>
</evidence>
<evidence type="ECO:0000256" key="10">
    <source>
        <dbReference type="ARBA" id="ARBA00022801"/>
    </source>
</evidence>
<evidence type="ECO:0000256" key="8">
    <source>
        <dbReference type="ARBA" id="ARBA00022741"/>
    </source>
</evidence>
<evidence type="ECO:0000256" key="1">
    <source>
        <dbReference type="ARBA" id="ARBA00001936"/>
    </source>
</evidence>
<dbReference type="GO" id="GO:0003910">
    <property type="term" value="F:DNA ligase (ATP) activity"/>
    <property type="evidence" value="ECO:0007669"/>
    <property type="project" value="UniProtKB-EC"/>
</dbReference>
<keyword evidence="16" id="KW-0234">DNA repair</keyword>
<evidence type="ECO:0000256" key="16">
    <source>
        <dbReference type="ARBA" id="ARBA00023204"/>
    </source>
</evidence>
<dbReference type="InterPro" id="IPR012340">
    <property type="entry name" value="NA-bd_OB-fold"/>
</dbReference>
<keyword evidence="8" id="KW-0547">Nucleotide-binding</keyword>
<evidence type="ECO:0000256" key="4">
    <source>
        <dbReference type="ARBA" id="ARBA00022679"/>
    </source>
</evidence>
<dbReference type="CDD" id="cd07971">
    <property type="entry name" value="OBF_DNA_ligase_LigD"/>
    <property type="match status" value="1"/>
</dbReference>
<keyword evidence="5" id="KW-0548">Nucleotidyltransferase</keyword>
<dbReference type="CDD" id="cd07906">
    <property type="entry name" value="Adenylation_DNA_ligase_LigD_LigC"/>
    <property type="match status" value="1"/>
</dbReference>
<dbReference type="PROSITE" id="PS50160">
    <property type="entry name" value="DNA_LIGASE_A3"/>
    <property type="match status" value="1"/>
</dbReference>
<dbReference type="EC" id="6.5.1.1" evidence="2"/>
<keyword evidence="7" id="KW-0479">Metal-binding</keyword>
<evidence type="ECO:0000259" key="24">
    <source>
        <dbReference type="PROSITE" id="PS50160"/>
    </source>
</evidence>
<dbReference type="SUPFAM" id="SSF56091">
    <property type="entry name" value="DNA ligase/mRNA capping enzyme, catalytic domain"/>
    <property type="match status" value="1"/>
</dbReference>
<keyword evidence="18" id="KW-0511">Multifunctional enzyme</keyword>
<dbReference type="Proteomes" id="UP001596305">
    <property type="component" value="Unassembled WGS sequence"/>
</dbReference>
<dbReference type="Pfam" id="PF21686">
    <property type="entry name" value="LigD_Prim-Pol"/>
    <property type="match status" value="1"/>
</dbReference>